<evidence type="ECO:0000256" key="15">
    <source>
        <dbReference type="ARBA" id="ARBA00048378"/>
    </source>
</evidence>
<feature type="domain" description="Deacetylase sirtuin-type" evidence="19">
    <location>
        <begin position="94"/>
        <end position="311"/>
    </location>
</feature>
<evidence type="ECO:0000313" key="21">
    <source>
        <dbReference type="Proteomes" id="UP000242450"/>
    </source>
</evidence>
<comment type="similarity">
    <text evidence="3">Belongs to the sirtuin family. Class I subfamily.</text>
</comment>
<evidence type="ECO:0000256" key="2">
    <source>
        <dbReference type="ARBA" id="ARBA00004123"/>
    </source>
</evidence>
<evidence type="ECO:0000256" key="3">
    <source>
        <dbReference type="ARBA" id="ARBA00006924"/>
    </source>
</evidence>
<gene>
    <name evidence="20" type="ORF">Celaphus_00004435</name>
</gene>
<dbReference type="InterPro" id="IPR003000">
    <property type="entry name" value="Sirtuin"/>
</dbReference>
<evidence type="ECO:0000256" key="17">
    <source>
        <dbReference type="PROSITE-ProRule" id="PRU00236"/>
    </source>
</evidence>
<feature type="region of interest" description="Disordered" evidence="18">
    <location>
        <begin position="1"/>
        <end position="69"/>
    </location>
</feature>
<dbReference type="EMBL" id="MKHE01000004">
    <property type="protein sequence ID" value="OWK16459.1"/>
    <property type="molecule type" value="Genomic_DNA"/>
</dbReference>
<dbReference type="InterPro" id="IPR026591">
    <property type="entry name" value="Sirtuin_cat_small_dom_sf"/>
</dbReference>
<keyword evidence="5" id="KW-0808">Transferase</keyword>
<comment type="caution">
    <text evidence="20">The sequence shown here is derived from an EMBL/GenBank/DDBJ whole genome shotgun (WGS) entry which is preliminary data.</text>
</comment>
<evidence type="ECO:0000256" key="12">
    <source>
        <dbReference type="ARBA" id="ARBA00041829"/>
    </source>
</evidence>
<evidence type="ECO:0000256" key="9">
    <source>
        <dbReference type="ARBA" id="ARBA00023242"/>
    </source>
</evidence>
<evidence type="ECO:0000256" key="10">
    <source>
        <dbReference type="ARBA" id="ARBA00037844"/>
    </source>
</evidence>
<feature type="binding site" evidence="17">
    <location>
        <position position="235"/>
    </location>
    <ligand>
        <name>Zn(2+)</name>
        <dbReference type="ChEBI" id="CHEBI:29105"/>
    </ligand>
</feature>
<feature type="active site" description="Proton acceptor" evidence="17">
    <location>
        <position position="201"/>
    </location>
</feature>
<feature type="binding site" evidence="17">
    <location>
        <position position="209"/>
    </location>
    <ligand>
        <name>Zn(2+)</name>
        <dbReference type="ChEBI" id="CHEBI:29105"/>
    </ligand>
</feature>
<feature type="region of interest" description="Disordered" evidence="18">
    <location>
        <begin position="321"/>
        <end position="363"/>
    </location>
</feature>
<dbReference type="EC" id="2.3.1.286" evidence="4"/>
<dbReference type="GO" id="GO:0017136">
    <property type="term" value="F:histone deacetylase activity, NAD-dependent"/>
    <property type="evidence" value="ECO:0007669"/>
    <property type="project" value="TreeGrafter"/>
</dbReference>
<evidence type="ECO:0000256" key="11">
    <source>
        <dbReference type="ARBA" id="ARBA00040697"/>
    </source>
</evidence>
<accession>A0A212DE07</accession>
<protein>
    <recommendedName>
        <fullName evidence="11">NAD-dependent protein deacetylase sirtuin-2</fullName>
        <ecNumber evidence="4">2.3.1.286</ecNumber>
    </recommendedName>
    <alternativeName>
        <fullName evidence="13">NAD-dependent protein defatty-acylase sirtuin-2</fullName>
    </alternativeName>
    <alternativeName>
        <fullName evidence="14">Regulatory protein SIR2 homolog 2</fullName>
    </alternativeName>
    <alternativeName>
        <fullName evidence="12">SIR2-like protein 2</fullName>
    </alternativeName>
</protein>
<feature type="binding site" evidence="17">
    <location>
        <position position="238"/>
    </location>
    <ligand>
        <name>Zn(2+)</name>
        <dbReference type="ChEBI" id="CHEBI:29105"/>
    </ligand>
</feature>
<dbReference type="PANTHER" id="PTHR11085:SF6">
    <property type="entry name" value="NAD-DEPENDENT PROTEIN DEACETYLASE SIRTUIN-2"/>
    <property type="match status" value="1"/>
</dbReference>
<dbReference type="PROSITE" id="PS50305">
    <property type="entry name" value="SIRTUIN"/>
    <property type="match status" value="1"/>
</dbReference>
<dbReference type="FunFam" id="3.30.1600.10:FF:000013">
    <property type="entry name" value="NAD-dependent protein deacetylase sirtuin-1"/>
    <property type="match status" value="1"/>
</dbReference>
<dbReference type="GO" id="GO:0043209">
    <property type="term" value="C:myelin sheath"/>
    <property type="evidence" value="ECO:0007669"/>
    <property type="project" value="UniProtKB-SubCell"/>
</dbReference>
<keyword evidence="7 17" id="KW-0862">Zinc</keyword>
<proteinExistence type="inferred from homology"/>
<feature type="compositionally biased region" description="Polar residues" evidence="18">
    <location>
        <begin position="1"/>
        <end position="10"/>
    </location>
</feature>
<dbReference type="InterPro" id="IPR029035">
    <property type="entry name" value="DHS-like_NAD/FAD-binding_dom"/>
</dbReference>
<feature type="compositionally biased region" description="Polar residues" evidence="18">
    <location>
        <begin position="326"/>
        <end position="343"/>
    </location>
</feature>
<evidence type="ECO:0000313" key="20">
    <source>
        <dbReference type="EMBL" id="OWK16459.1"/>
    </source>
</evidence>
<dbReference type="GO" id="GO:0070403">
    <property type="term" value="F:NAD+ binding"/>
    <property type="evidence" value="ECO:0007669"/>
    <property type="project" value="InterPro"/>
</dbReference>
<evidence type="ECO:0000256" key="5">
    <source>
        <dbReference type="ARBA" id="ARBA00022679"/>
    </source>
</evidence>
<evidence type="ECO:0000256" key="4">
    <source>
        <dbReference type="ARBA" id="ARBA00012928"/>
    </source>
</evidence>
<organism evidence="20 21">
    <name type="scientific">Cervus elaphus hippelaphus</name>
    <name type="common">European red deer</name>
    <dbReference type="NCBI Taxonomy" id="46360"/>
    <lineage>
        <taxon>Eukaryota</taxon>
        <taxon>Metazoa</taxon>
        <taxon>Chordata</taxon>
        <taxon>Craniata</taxon>
        <taxon>Vertebrata</taxon>
        <taxon>Euteleostomi</taxon>
        <taxon>Mammalia</taxon>
        <taxon>Eutheria</taxon>
        <taxon>Laurasiatheria</taxon>
        <taxon>Artiodactyla</taxon>
        <taxon>Ruminantia</taxon>
        <taxon>Pecora</taxon>
        <taxon>Cervidae</taxon>
        <taxon>Cervinae</taxon>
        <taxon>Cervus</taxon>
    </lineage>
</organism>
<comment type="cofactor">
    <cofactor evidence="1">
        <name>Zn(2+)</name>
        <dbReference type="ChEBI" id="CHEBI:29105"/>
    </cofactor>
</comment>
<dbReference type="Pfam" id="PF02146">
    <property type="entry name" value="SIR2"/>
    <property type="match status" value="2"/>
</dbReference>
<evidence type="ECO:0000256" key="8">
    <source>
        <dbReference type="ARBA" id="ARBA00023027"/>
    </source>
</evidence>
<evidence type="ECO:0000256" key="16">
    <source>
        <dbReference type="ARBA" id="ARBA00048905"/>
    </source>
</evidence>
<evidence type="ECO:0000256" key="1">
    <source>
        <dbReference type="ARBA" id="ARBA00001947"/>
    </source>
</evidence>
<sequence>MAPGSCSSLTYLGPLLFPVPSRDRAVGDSPEGPRPAPMADPDPSDPEETQAGKVQEAQDSDSDTEAGATGGEAEMDFLRNFFSQTLGLGTQKERLLDELTLEGVSRYMQSDRCRRVICLVGAGISTSAGIPDFRSPNTGLYANLEKYRLPYPEAIFEISYFKKHPEPFFALAKELYHGQFKNIDTLERVAGLEPEDLVEAHGTFYTSHCVSSGCRQEYSLSWMKEKIFSEVTPKCEKCQSVVKPDIVFFGENLPARFFSCMQSDFLKVDLLIIMGTSLQVQPFASLIGKDVAWLGDCDQGCLALADLLGWKKELEDLVRKEHASIDAQSGSGAPNPTTSASPRNSPPPPTKDEARTTEGEKPQ</sequence>
<dbReference type="Gene3D" id="3.30.1600.10">
    <property type="entry name" value="SIR2/SIRT2 'Small Domain"/>
    <property type="match status" value="1"/>
</dbReference>
<dbReference type="AlphaFoldDB" id="A0A212DE07"/>
<dbReference type="PANTHER" id="PTHR11085">
    <property type="entry name" value="NAD-DEPENDENT PROTEIN DEACYLASE SIRTUIN-5, MITOCHONDRIAL-RELATED"/>
    <property type="match status" value="1"/>
</dbReference>
<dbReference type="GO" id="GO:0051239">
    <property type="term" value="P:regulation of multicellular organismal process"/>
    <property type="evidence" value="ECO:0007669"/>
    <property type="project" value="UniProtKB-ARBA"/>
</dbReference>
<keyword evidence="8" id="KW-0520">NAD</keyword>
<dbReference type="SUPFAM" id="SSF52467">
    <property type="entry name" value="DHS-like NAD/FAD-binding domain"/>
    <property type="match status" value="1"/>
</dbReference>
<dbReference type="GO" id="GO:0046872">
    <property type="term" value="F:metal ion binding"/>
    <property type="evidence" value="ECO:0007669"/>
    <property type="project" value="UniProtKB-KW"/>
</dbReference>
<dbReference type="OrthoDB" id="420264at2759"/>
<name>A0A212DE07_CEREH</name>
<reference evidence="20 21" key="1">
    <citation type="journal article" date="2018" name="Mol. Genet. Genomics">
        <title>The red deer Cervus elaphus genome CerEla1.0: sequencing, annotating, genes, and chromosomes.</title>
        <authorList>
            <person name="Bana N.A."/>
            <person name="Nyiri A."/>
            <person name="Nagy J."/>
            <person name="Frank K."/>
            <person name="Nagy T."/>
            <person name="Steger V."/>
            <person name="Schiller M."/>
            <person name="Lakatos P."/>
            <person name="Sugar L."/>
            <person name="Horn P."/>
            <person name="Barta E."/>
            <person name="Orosz L."/>
        </authorList>
    </citation>
    <scope>NUCLEOTIDE SEQUENCE [LARGE SCALE GENOMIC DNA]</scope>
    <source>
        <strain evidence="20">Hungarian</strain>
    </source>
</reference>
<comment type="catalytic activity">
    <reaction evidence="16">
        <text>N(6)-tetradecanoyl-L-lysyl-[protein] + NAD(+) + H2O = 2''-O-tetradecanoyl-ADP-D-ribose + nicotinamide + L-lysyl-[protein]</text>
        <dbReference type="Rhea" id="RHEA:70567"/>
        <dbReference type="Rhea" id="RHEA-COMP:9752"/>
        <dbReference type="Rhea" id="RHEA-COMP:15437"/>
        <dbReference type="ChEBI" id="CHEBI:15377"/>
        <dbReference type="ChEBI" id="CHEBI:17154"/>
        <dbReference type="ChEBI" id="CHEBI:29969"/>
        <dbReference type="ChEBI" id="CHEBI:57540"/>
        <dbReference type="ChEBI" id="CHEBI:141129"/>
        <dbReference type="ChEBI" id="CHEBI:189674"/>
    </reaction>
    <physiologicalReaction direction="left-to-right" evidence="16">
        <dbReference type="Rhea" id="RHEA:70568"/>
    </physiologicalReaction>
</comment>
<evidence type="ECO:0000259" key="19">
    <source>
        <dbReference type="PROSITE" id="PS50305"/>
    </source>
</evidence>
<dbReference type="GO" id="GO:0050793">
    <property type="term" value="P:regulation of developmental process"/>
    <property type="evidence" value="ECO:0007669"/>
    <property type="project" value="UniProtKB-ARBA"/>
</dbReference>
<dbReference type="InterPro" id="IPR026590">
    <property type="entry name" value="Ssirtuin_cat_dom"/>
</dbReference>
<keyword evidence="6 17" id="KW-0479">Metal-binding</keyword>
<evidence type="ECO:0000256" key="13">
    <source>
        <dbReference type="ARBA" id="ARBA00042077"/>
    </source>
</evidence>
<evidence type="ECO:0000256" key="14">
    <source>
        <dbReference type="ARBA" id="ARBA00043039"/>
    </source>
</evidence>
<keyword evidence="9" id="KW-0539">Nucleus</keyword>
<dbReference type="GO" id="GO:0005634">
    <property type="term" value="C:nucleus"/>
    <property type="evidence" value="ECO:0007669"/>
    <property type="project" value="UniProtKB-SubCell"/>
</dbReference>
<evidence type="ECO:0000256" key="18">
    <source>
        <dbReference type="SAM" id="MobiDB-lite"/>
    </source>
</evidence>
<feature type="binding site" evidence="17">
    <location>
        <position position="214"/>
    </location>
    <ligand>
        <name>Zn(2+)</name>
        <dbReference type="ChEBI" id="CHEBI:29105"/>
    </ligand>
</feature>
<comment type="subcellular location">
    <subcellularLocation>
        <location evidence="10">Myelin membrane</location>
    </subcellularLocation>
    <subcellularLocation>
        <location evidence="2">Nucleus</location>
    </subcellularLocation>
</comment>
<dbReference type="Proteomes" id="UP000242450">
    <property type="component" value="Chromosome 4"/>
</dbReference>
<comment type="catalytic activity">
    <reaction evidence="15">
        <text>N(6)-hexadecanoyl-L-lysyl-[protein] + NAD(+) + H2O = 2''-O-hexadecanoyl-ADP-D-ribose + nicotinamide + L-lysyl-[protein]</text>
        <dbReference type="Rhea" id="RHEA:70563"/>
        <dbReference type="Rhea" id="RHEA-COMP:9752"/>
        <dbReference type="Rhea" id="RHEA-COMP:14175"/>
        <dbReference type="ChEBI" id="CHEBI:15377"/>
        <dbReference type="ChEBI" id="CHEBI:17154"/>
        <dbReference type="ChEBI" id="CHEBI:29969"/>
        <dbReference type="ChEBI" id="CHEBI:57540"/>
        <dbReference type="ChEBI" id="CHEBI:138936"/>
        <dbReference type="ChEBI" id="CHEBI:189673"/>
    </reaction>
    <physiologicalReaction direction="left-to-right" evidence="15">
        <dbReference type="Rhea" id="RHEA:70564"/>
    </physiologicalReaction>
</comment>
<keyword evidence="21" id="KW-1185">Reference proteome</keyword>
<dbReference type="Gene3D" id="3.40.50.1220">
    <property type="entry name" value="TPP-binding domain"/>
    <property type="match status" value="1"/>
</dbReference>
<evidence type="ECO:0000256" key="7">
    <source>
        <dbReference type="ARBA" id="ARBA00022833"/>
    </source>
</evidence>
<dbReference type="InterPro" id="IPR050134">
    <property type="entry name" value="NAD-dep_sirtuin_deacylases"/>
</dbReference>
<feature type="compositionally biased region" description="Basic and acidic residues" evidence="18">
    <location>
        <begin position="350"/>
        <end position="363"/>
    </location>
</feature>
<evidence type="ECO:0000256" key="6">
    <source>
        <dbReference type="ARBA" id="ARBA00022723"/>
    </source>
</evidence>